<dbReference type="PROSITE" id="PS51819">
    <property type="entry name" value="VOC"/>
    <property type="match status" value="1"/>
</dbReference>
<evidence type="ECO:0000259" key="2">
    <source>
        <dbReference type="PROSITE" id="PS51819"/>
    </source>
</evidence>
<dbReference type="InterPro" id="IPR029068">
    <property type="entry name" value="Glyas_Bleomycin-R_OHBP_Dase"/>
</dbReference>
<evidence type="ECO:0000256" key="1">
    <source>
        <dbReference type="SAM" id="SignalP"/>
    </source>
</evidence>
<dbReference type="Pfam" id="PF00903">
    <property type="entry name" value="Glyoxalase"/>
    <property type="match status" value="1"/>
</dbReference>
<keyword evidence="4" id="KW-1185">Reference proteome</keyword>
<reference evidence="3 4" key="1">
    <citation type="submission" date="2016-10" db="EMBL/GenBank/DDBJ databases">
        <authorList>
            <person name="Varghese N."/>
            <person name="Submissions S."/>
        </authorList>
    </citation>
    <scope>NUCLEOTIDE SEQUENCE [LARGE SCALE GENOMIC DNA]</scope>
    <source>
        <strain evidence="3 4">DSM 21822</strain>
    </source>
</reference>
<protein>
    <submittedName>
        <fullName evidence="3">Uncharacterized conserved protein PhnB, glyoxalase superfamily</fullName>
    </submittedName>
</protein>
<feature type="signal peptide" evidence="1">
    <location>
        <begin position="1"/>
        <end position="36"/>
    </location>
</feature>
<dbReference type="InterPro" id="IPR004360">
    <property type="entry name" value="Glyas_Fos-R_dOase_dom"/>
</dbReference>
<gene>
    <name evidence="3" type="ORF">SAMN04488498_106193</name>
</gene>
<dbReference type="SUPFAM" id="SSF54593">
    <property type="entry name" value="Glyoxalase/Bleomycin resistance protein/Dihydroxybiphenyl dioxygenase"/>
    <property type="match status" value="1"/>
</dbReference>
<dbReference type="AlphaFoldDB" id="A0A1I3ZM73"/>
<dbReference type="Gene3D" id="3.30.720.110">
    <property type="match status" value="1"/>
</dbReference>
<dbReference type="InterPro" id="IPR037523">
    <property type="entry name" value="VOC_core"/>
</dbReference>
<organism evidence="3 4">
    <name type="scientific">Neomesorhizobium albiziae</name>
    <dbReference type="NCBI Taxonomy" id="335020"/>
    <lineage>
        <taxon>Bacteria</taxon>
        <taxon>Pseudomonadati</taxon>
        <taxon>Pseudomonadota</taxon>
        <taxon>Alphaproteobacteria</taxon>
        <taxon>Hyphomicrobiales</taxon>
        <taxon>Phyllobacteriaceae</taxon>
        <taxon>Neomesorhizobium</taxon>
    </lineage>
</organism>
<dbReference type="EMBL" id="FOSL01000006">
    <property type="protein sequence ID" value="SFK45097.1"/>
    <property type="molecule type" value="Genomic_DNA"/>
</dbReference>
<dbReference type="Gene3D" id="3.30.720.120">
    <property type="match status" value="1"/>
</dbReference>
<feature type="domain" description="VOC" evidence="2">
    <location>
        <begin position="52"/>
        <end position="175"/>
    </location>
</feature>
<name>A0A1I3ZM73_9HYPH</name>
<accession>A0A1I3ZM73</accession>
<evidence type="ECO:0000313" key="3">
    <source>
        <dbReference type="EMBL" id="SFK45097.1"/>
    </source>
</evidence>
<sequence length="191" mass="20971">MKGNPIQSVGGGFRALAGFASCLLLATALTVGSTSANEKSNTQKEEQTMRVRDLYPLITTPALFEARDFYVRHFGFEVLFEASWFVYLSGPADGETRGATLAFMSPEHPSNPPGPEVFDGRGMILTVEVADARSLFDKLSGDGAPIVHPLTDEDWGQRRFMTRDPAGVLVDVVEQIEPSQGFWERYPAPTR</sequence>
<feature type="chain" id="PRO_5009302483" evidence="1">
    <location>
        <begin position="37"/>
        <end position="191"/>
    </location>
</feature>
<proteinExistence type="predicted"/>
<evidence type="ECO:0000313" key="4">
    <source>
        <dbReference type="Proteomes" id="UP000323300"/>
    </source>
</evidence>
<dbReference type="Proteomes" id="UP000323300">
    <property type="component" value="Unassembled WGS sequence"/>
</dbReference>
<dbReference type="RefSeq" id="WP_244621694.1">
    <property type="nucleotide sequence ID" value="NZ_BSPE01000031.1"/>
</dbReference>
<keyword evidence="1" id="KW-0732">Signal</keyword>